<evidence type="ECO:0000256" key="1">
    <source>
        <dbReference type="SAM" id="MobiDB-lite"/>
    </source>
</evidence>
<organism evidence="3 4">
    <name type="scientific">Methylocystis rosea</name>
    <dbReference type="NCBI Taxonomy" id="173366"/>
    <lineage>
        <taxon>Bacteria</taxon>
        <taxon>Pseudomonadati</taxon>
        <taxon>Pseudomonadota</taxon>
        <taxon>Alphaproteobacteria</taxon>
        <taxon>Hyphomicrobiales</taxon>
        <taxon>Methylocystaceae</taxon>
        <taxon>Methylocystis</taxon>
    </lineage>
</organism>
<name>A0A3G8M3J9_9HYPH</name>
<sequence length="117" mass="12301">MVAVSRVAAYVAVCGFLIAGVAPARADSGQDFPNSTCACKSCGQNKSDVIGKCPDVCKDKTVYDKGDKDAPAAAAKSHSGRKDKAVKVSEPTVFCKAARMKLPKGWMRADPPPVKTR</sequence>
<evidence type="ECO:0000313" key="4">
    <source>
        <dbReference type="Proteomes" id="UP000273982"/>
    </source>
</evidence>
<dbReference type="KEGG" id="mros:EHO51_07005"/>
<evidence type="ECO:0000256" key="2">
    <source>
        <dbReference type="SAM" id="SignalP"/>
    </source>
</evidence>
<feature type="signal peptide" evidence="2">
    <location>
        <begin position="1"/>
        <end position="26"/>
    </location>
</feature>
<accession>A0A3G8M3J9</accession>
<proteinExistence type="predicted"/>
<dbReference type="Proteomes" id="UP000273982">
    <property type="component" value="Chromosome"/>
</dbReference>
<gene>
    <name evidence="3" type="ORF">EHO51_07005</name>
</gene>
<keyword evidence="2" id="KW-0732">Signal</keyword>
<feature type="chain" id="PRO_5018319849" evidence="2">
    <location>
        <begin position="27"/>
        <end position="117"/>
    </location>
</feature>
<reference evidence="3 4" key="1">
    <citation type="submission" date="2018-11" db="EMBL/GenBank/DDBJ databases">
        <title>Genome squencing of methanotrophic bacteria isolated from alkaline groundwater in Korea.</title>
        <authorList>
            <person name="Nguyen L.N."/>
        </authorList>
    </citation>
    <scope>NUCLEOTIDE SEQUENCE [LARGE SCALE GENOMIC DNA]</scope>
    <source>
        <strain evidence="3 4">GW6</strain>
    </source>
</reference>
<dbReference type="RefSeq" id="WP_124738297.1">
    <property type="nucleotide sequence ID" value="NZ_CP034086.1"/>
</dbReference>
<feature type="region of interest" description="Disordered" evidence="1">
    <location>
        <begin position="65"/>
        <end position="84"/>
    </location>
</feature>
<evidence type="ECO:0000313" key="3">
    <source>
        <dbReference type="EMBL" id="AZG76501.1"/>
    </source>
</evidence>
<dbReference type="AlphaFoldDB" id="A0A3G8M3J9"/>
<dbReference type="EMBL" id="CP034086">
    <property type="protein sequence ID" value="AZG76501.1"/>
    <property type="molecule type" value="Genomic_DNA"/>
</dbReference>
<protein>
    <submittedName>
        <fullName evidence="3">Uncharacterized protein</fullName>
    </submittedName>
</protein>